<evidence type="ECO:0000313" key="2">
    <source>
        <dbReference type="Proteomes" id="UP000000771"/>
    </source>
</evidence>
<accession>C7M0D7</accession>
<dbReference type="STRING" id="525909.Afer_1522"/>
<dbReference type="OrthoDB" id="4739604at2"/>
<dbReference type="Proteomes" id="UP000000771">
    <property type="component" value="Chromosome"/>
</dbReference>
<keyword evidence="2" id="KW-1185">Reference proteome</keyword>
<dbReference type="Gene3D" id="2.70.98.10">
    <property type="match status" value="1"/>
</dbReference>
<dbReference type="AlphaFoldDB" id="C7M0D7"/>
<dbReference type="EMBL" id="CP001631">
    <property type="protein sequence ID" value="ACU54445.1"/>
    <property type="molecule type" value="Genomic_DNA"/>
</dbReference>
<dbReference type="SUPFAM" id="SSF74650">
    <property type="entry name" value="Galactose mutarotase-like"/>
    <property type="match status" value="1"/>
</dbReference>
<dbReference type="InterPro" id="IPR011013">
    <property type="entry name" value="Gal_mutarotase_sf_dom"/>
</dbReference>
<dbReference type="InterPro" id="IPR008183">
    <property type="entry name" value="Aldose_1/G6P_1-epimerase"/>
</dbReference>
<protein>
    <submittedName>
        <fullName evidence="1">Aldose 1-epimerase</fullName>
    </submittedName>
</protein>
<dbReference type="GO" id="GO:0030246">
    <property type="term" value="F:carbohydrate binding"/>
    <property type="evidence" value="ECO:0007669"/>
    <property type="project" value="InterPro"/>
</dbReference>
<dbReference type="HOGENOM" id="CLU_052486_1_1_11"/>
<organism evidence="1 2">
    <name type="scientific">Acidimicrobium ferrooxidans (strain DSM 10331 / JCM 15462 / NBRC 103882 / ICP)</name>
    <dbReference type="NCBI Taxonomy" id="525909"/>
    <lineage>
        <taxon>Bacteria</taxon>
        <taxon>Bacillati</taxon>
        <taxon>Actinomycetota</taxon>
        <taxon>Acidimicrobiia</taxon>
        <taxon>Acidimicrobiales</taxon>
        <taxon>Acidimicrobiaceae</taxon>
        <taxon>Acidimicrobium</taxon>
    </lineage>
</organism>
<dbReference type="InterPro" id="IPR014718">
    <property type="entry name" value="GH-type_carb-bd"/>
</dbReference>
<dbReference type="KEGG" id="afo:Afer_1522"/>
<sequence>MRGTQHRPPSGSQFVLVSGEYRAVVVEVGAGIRVLTRGNRAVLDPYEEDSVCDGAHGAVLVPWPNRVLGGRYRVATSEFQLDLTEPSAGNAIHGLVRWRPFTLEHARTNEVVLATRIPPTPGYPFDLAVTVHYQLRDAGLVVRTIVENEGSESAPVAIGHHPYLSPGAGSIDGAWLQVPSALSEDRELADVGSGIALAGRRLDHTIRLDLLGADRAWALLTGVDGAVAALWAAPPYRYLQLFSGDTLASERRRCGLAVEPMTAPPNALATGNDIWQLTAGEGLEATWGAQLRP</sequence>
<dbReference type="GO" id="GO:0016853">
    <property type="term" value="F:isomerase activity"/>
    <property type="evidence" value="ECO:0007669"/>
    <property type="project" value="InterPro"/>
</dbReference>
<dbReference type="eggNOG" id="COG2017">
    <property type="taxonomic scope" value="Bacteria"/>
</dbReference>
<gene>
    <name evidence="1" type="ordered locus">Afer_1522</name>
</gene>
<proteinExistence type="predicted"/>
<reference evidence="1 2" key="1">
    <citation type="journal article" date="2009" name="Stand. Genomic Sci.">
        <title>Complete genome sequence of Acidimicrobium ferrooxidans type strain (ICP).</title>
        <authorList>
            <person name="Clum A."/>
            <person name="Nolan M."/>
            <person name="Lang E."/>
            <person name="Glavina Del Rio T."/>
            <person name="Tice H."/>
            <person name="Copeland A."/>
            <person name="Cheng J.F."/>
            <person name="Lucas S."/>
            <person name="Chen F."/>
            <person name="Bruce D."/>
            <person name="Goodwin L."/>
            <person name="Pitluck S."/>
            <person name="Ivanova N."/>
            <person name="Mavrommatis K."/>
            <person name="Mikhailova N."/>
            <person name="Pati A."/>
            <person name="Chen A."/>
            <person name="Palaniappan K."/>
            <person name="Goker M."/>
            <person name="Spring S."/>
            <person name="Land M."/>
            <person name="Hauser L."/>
            <person name="Chang Y.J."/>
            <person name="Jeffries C.C."/>
            <person name="Chain P."/>
            <person name="Bristow J."/>
            <person name="Eisen J.A."/>
            <person name="Markowitz V."/>
            <person name="Hugenholtz P."/>
            <person name="Kyrpides N.C."/>
            <person name="Klenk H.P."/>
            <person name="Lapidus A."/>
        </authorList>
    </citation>
    <scope>NUCLEOTIDE SEQUENCE [LARGE SCALE GENOMIC DNA]</scope>
    <source>
        <strain evidence="2">DSM 10331 / JCM 15462 / NBRC 103882 / ICP</strain>
    </source>
</reference>
<dbReference type="RefSeq" id="WP_015798924.1">
    <property type="nucleotide sequence ID" value="NC_013124.1"/>
</dbReference>
<dbReference type="CDD" id="cd09022">
    <property type="entry name" value="Aldose_epim_Ec_YihR"/>
    <property type="match status" value="1"/>
</dbReference>
<evidence type="ECO:0000313" key="1">
    <source>
        <dbReference type="EMBL" id="ACU54445.1"/>
    </source>
</evidence>
<dbReference type="Pfam" id="PF01263">
    <property type="entry name" value="Aldose_epim"/>
    <property type="match status" value="1"/>
</dbReference>
<name>C7M0D7_ACIFD</name>
<dbReference type="GO" id="GO:0005975">
    <property type="term" value="P:carbohydrate metabolic process"/>
    <property type="evidence" value="ECO:0007669"/>
    <property type="project" value="InterPro"/>
</dbReference>
<dbReference type="InterPro" id="IPR037480">
    <property type="entry name" value="YihR-like"/>
</dbReference>